<evidence type="ECO:0000313" key="3">
    <source>
        <dbReference type="Proteomes" id="UP001075354"/>
    </source>
</evidence>
<feature type="region of interest" description="Disordered" evidence="1">
    <location>
        <begin position="186"/>
        <end position="211"/>
    </location>
</feature>
<comment type="caution">
    <text evidence="2">The sequence shown here is derived from an EMBL/GenBank/DDBJ whole genome shotgun (WGS) entry which is preliminary data.</text>
</comment>
<organism evidence="2 3">
    <name type="scientific">Megalurothrips usitatus</name>
    <name type="common">bean blossom thrips</name>
    <dbReference type="NCBI Taxonomy" id="439358"/>
    <lineage>
        <taxon>Eukaryota</taxon>
        <taxon>Metazoa</taxon>
        <taxon>Ecdysozoa</taxon>
        <taxon>Arthropoda</taxon>
        <taxon>Hexapoda</taxon>
        <taxon>Insecta</taxon>
        <taxon>Pterygota</taxon>
        <taxon>Neoptera</taxon>
        <taxon>Paraneoptera</taxon>
        <taxon>Thysanoptera</taxon>
        <taxon>Terebrantia</taxon>
        <taxon>Thripoidea</taxon>
        <taxon>Thripidae</taxon>
        <taxon>Megalurothrips</taxon>
    </lineage>
</organism>
<dbReference type="PANTHER" id="PTHR33198:SF19">
    <property type="entry name" value="CCHC-TYPE DOMAIN-CONTAINING PROTEIN"/>
    <property type="match status" value="1"/>
</dbReference>
<evidence type="ECO:0000256" key="1">
    <source>
        <dbReference type="SAM" id="MobiDB-lite"/>
    </source>
</evidence>
<proteinExistence type="predicted"/>
<dbReference type="Proteomes" id="UP001075354">
    <property type="component" value="Chromosome 4"/>
</dbReference>
<reference evidence="2" key="1">
    <citation type="submission" date="2022-12" db="EMBL/GenBank/DDBJ databases">
        <title>Chromosome-level genome assembly of the bean flower thrips Megalurothrips usitatus.</title>
        <authorList>
            <person name="Ma L."/>
            <person name="Liu Q."/>
            <person name="Li H."/>
            <person name="Cai W."/>
        </authorList>
    </citation>
    <scope>NUCLEOTIDE SEQUENCE</scope>
    <source>
        <strain evidence="2">Cailab_2022a</strain>
    </source>
</reference>
<feature type="compositionally biased region" description="Low complexity" evidence="1">
    <location>
        <begin position="186"/>
        <end position="205"/>
    </location>
</feature>
<dbReference type="SUPFAM" id="SSF50630">
    <property type="entry name" value="Acid proteases"/>
    <property type="match status" value="1"/>
</dbReference>
<evidence type="ECO:0000313" key="2">
    <source>
        <dbReference type="EMBL" id="KAJ1528984.1"/>
    </source>
</evidence>
<dbReference type="EMBL" id="JAPTSV010000004">
    <property type="protein sequence ID" value="KAJ1528984.1"/>
    <property type="molecule type" value="Genomic_DNA"/>
</dbReference>
<gene>
    <name evidence="2" type="ORF">ONE63_007351</name>
</gene>
<dbReference type="AlphaFoldDB" id="A0AAV7XV31"/>
<feature type="compositionally biased region" description="Low complexity" evidence="1">
    <location>
        <begin position="255"/>
        <end position="264"/>
    </location>
</feature>
<name>A0AAV7XV31_9NEOP</name>
<sequence>MAASGRFPSFDPNGSKKWTTYYQRFLFHCQTRKLTTDADKKAELMSISSDVMFEFVQAVCRREVCDELLTFTAICEPIENHLCPKPSEILAAAKFHTRQQRASESVTEFVTELRRLARPANFGGSSDRMIRDRLVIGLANPDAKALLFRIHDLTLDKAIESVEAAAGNVAASNETIGAVNFVGRTQGQRQGQGSSQGQPRTQGQPAGSPAAKPCFRCAGTNHTPENCRYIEYSCNACKCKGHLERACPVRLHADQGGQSQQQQQKKSKKKPKQRGGVYNATANGEPGPQSPQPPPSESPPQQPPPQPLQGQVLANNCYTQQNFQSEYSMYALSAVKSETVATLATGEHANPGEPAMPPPNFVHIQLSKGTTERFQIDNGCPMSLVSETTLRRVWPHAPPLYRSTLGLSQWTQVPVNVKGYLLVKLTAHTREYVLPLYVCEGPGRALLGRQWFEQFGIKVEMERKTVSCEVQSEQEMHAVEPNLPPNVKD</sequence>
<accession>A0AAV7XV31</accession>
<dbReference type="PANTHER" id="PTHR33198">
    <property type="entry name" value="ANK_REP_REGION DOMAIN-CONTAINING PROTEIN-RELATED"/>
    <property type="match status" value="1"/>
</dbReference>
<protein>
    <submittedName>
        <fullName evidence="2">Uncharacterized protein</fullName>
    </submittedName>
</protein>
<dbReference type="InterPro" id="IPR021109">
    <property type="entry name" value="Peptidase_aspartic_dom_sf"/>
</dbReference>
<keyword evidence="3" id="KW-1185">Reference proteome</keyword>
<feature type="region of interest" description="Disordered" evidence="1">
    <location>
        <begin position="254"/>
        <end position="311"/>
    </location>
</feature>
<feature type="compositionally biased region" description="Pro residues" evidence="1">
    <location>
        <begin position="288"/>
        <end position="307"/>
    </location>
</feature>